<dbReference type="RefSeq" id="WP_209550364.1">
    <property type="nucleotide sequence ID" value="NZ_BMPH01000013.1"/>
</dbReference>
<dbReference type="EMBL" id="JAGIOJ010000001">
    <property type="protein sequence ID" value="MBP2397998.1"/>
    <property type="molecule type" value="Genomic_DNA"/>
</dbReference>
<evidence type="ECO:0000256" key="1">
    <source>
        <dbReference type="SAM" id="Phobius"/>
    </source>
</evidence>
<gene>
    <name evidence="2" type="ORF">JOF39_001079</name>
</gene>
<organism evidence="2 3">
    <name type="scientific">Glutamicibacter protophormiae</name>
    <name type="common">Brevibacterium protophormiae</name>
    <dbReference type="NCBI Taxonomy" id="37930"/>
    <lineage>
        <taxon>Bacteria</taxon>
        <taxon>Bacillati</taxon>
        <taxon>Actinomycetota</taxon>
        <taxon>Actinomycetes</taxon>
        <taxon>Micrococcales</taxon>
        <taxon>Micrococcaceae</taxon>
        <taxon>Glutamicibacter</taxon>
    </lineage>
</organism>
<dbReference type="InterPro" id="IPR049713">
    <property type="entry name" value="Pr6Pr-like"/>
</dbReference>
<evidence type="ECO:0000313" key="3">
    <source>
        <dbReference type="Proteomes" id="UP001195422"/>
    </source>
</evidence>
<dbReference type="NCBIfam" id="NF038065">
    <property type="entry name" value="Pr6Pr"/>
    <property type="match status" value="1"/>
</dbReference>
<evidence type="ECO:0000313" key="2">
    <source>
        <dbReference type="EMBL" id="MBP2397998.1"/>
    </source>
</evidence>
<keyword evidence="1" id="KW-0812">Transmembrane</keyword>
<sequence>MSATEPTDAARQAWAAVQGAMGLLILAAVAAQARATVERTVGLGRDLPTTMANFFSYFTILSNIFCAVVLLLAAWWMTRPRSKPQEAAWLAILLACATTYMIATGVVYNLLLRSIALDQGTTVPWSNEVLHLLGPAFMLLHALCGPWPRTLPGKSVALVLIFPLAWLGYTLIRAPFVTAPATGVPWWYPYPFLDHTCKAAMDLSWDTSPVLPQP</sequence>
<protein>
    <submittedName>
        <fullName evidence="2">Glucan phosphoethanolaminetransferase (Alkaline phosphatase superfamily)</fullName>
    </submittedName>
</protein>
<dbReference type="Proteomes" id="UP001195422">
    <property type="component" value="Unassembled WGS sequence"/>
</dbReference>
<feature type="transmembrane region" description="Helical" evidence="1">
    <location>
        <begin position="88"/>
        <end position="109"/>
    </location>
</feature>
<accession>A0ABS4XNA2</accession>
<keyword evidence="1" id="KW-1133">Transmembrane helix</keyword>
<feature type="transmembrane region" description="Helical" evidence="1">
    <location>
        <begin position="54"/>
        <end position="76"/>
    </location>
</feature>
<comment type="caution">
    <text evidence="2">The sequence shown here is derived from an EMBL/GenBank/DDBJ whole genome shotgun (WGS) entry which is preliminary data.</text>
</comment>
<keyword evidence="3" id="KW-1185">Reference proteome</keyword>
<keyword evidence="1" id="KW-0472">Membrane</keyword>
<proteinExistence type="predicted"/>
<reference evidence="2 3" key="1">
    <citation type="submission" date="2021-03" db="EMBL/GenBank/DDBJ databases">
        <title>Sequencing the genomes of 1000 actinobacteria strains.</title>
        <authorList>
            <person name="Klenk H.-P."/>
        </authorList>
    </citation>
    <scope>NUCLEOTIDE SEQUENCE [LARGE SCALE GENOMIC DNA]</scope>
    <source>
        <strain evidence="2 3">DSM 20168</strain>
    </source>
</reference>
<feature type="transmembrane region" description="Helical" evidence="1">
    <location>
        <begin position="12"/>
        <end position="34"/>
    </location>
</feature>
<name>A0ABS4XNA2_GLUPR</name>
<feature type="transmembrane region" description="Helical" evidence="1">
    <location>
        <begin position="155"/>
        <end position="172"/>
    </location>
</feature>
<feature type="transmembrane region" description="Helical" evidence="1">
    <location>
        <begin position="129"/>
        <end position="148"/>
    </location>
</feature>